<dbReference type="AlphaFoldDB" id="A0A0D3BVX3"/>
<dbReference type="KEGG" id="boe:106338431"/>
<dbReference type="Gramene" id="Bo4g096490.1">
    <property type="protein sequence ID" value="Bo4g096490.1"/>
    <property type="gene ID" value="Bo4g096490"/>
</dbReference>
<keyword evidence="6" id="KW-1185">Reference proteome</keyword>
<evidence type="ECO:0000256" key="2">
    <source>
        <dbReference type="ARBA" id="ARBA00022670"/>
    </source>
</evidence>
<keyword evidence="2" id="KW-0645">Protease</keyword>
<accession>A0A0D3BVX3</accession>
<dbReference type="GO" id="GO:0006508">
    <property type="term" value="P:proteolysis"/>
    <property type="evidence" value="ECO:0007669"/>
    <property type="project" value="UniProtKB-KW"/>
</dbReference>
<dbReference type="PROSITE" id="PS50600">
    <property type="entry name" value="ULP_PROTEASE"/>
    <property type="match status" value="1"/>
</dbReference>
<evidence type="ECO:0000313" key="6">
    <source>
        <dbReference type="Proteomes" id="UP000032141"/>
    </source>
</evidence>
<organism evidence="5 6">
    <name type="scientific">Brassica oleracea var. oleracea</name>
    <dbReference type="NCBI Taxonomy" id="109376"/>
    <lineage>
        <taxon>Eukaryota</taxon>
        <taxon>Viridiplantae</taxon>
        <taxon>Streptophyta</taxon>
        <taxon>Embryophyta</taxon>
        <taxon>Tracheophyta</taxon>
        <taxon>Spermatophyta</taxon>
        <taxon>Magnoliopsida</taxon>
        <taxon>eudicotyledons</taxon>
        <taxon>Gunneridae</taxon>
        <taxon>Pentapetalae</taxon>
        <taxon>rosids</taxon>
        <taxon>malvids</taxon>
        <taxon>Brassicales</taxon>
        <taxon>Brassicaceae</taxon>
        <taxon>Brassiceae</taxon>
        <taxon>Brassica</taxon>
    </lineage>
</organism>
<keyword evidence="3" id="KW-0378">Hydrolase</keyword>
<name>A0A0D3BVX3_BRAOL</name>
<dbReference type="EnsemblPlants" id="Bo4g096490.1">
    <property type="protein sequence ID" value="Bo4g096490.1"/>
    <property type="gene ID" value="Bo4g096490"/>
</dbReference>
<evidence type="ECO:0000256" key="1">
    <source>
        <dbReference type="ARBA" id="ARBA00005234"/>
    </source>
</evidence>
<dbReference type="GeneID" id="106338431"/>
<dbReference type="Pfam" id="PF02902">
    <property type="entry name" value="Peptidase_C48"/>
    <property type="match status" value="1"/>
</dbReference>
<dbReference type="HOGENOM" id="CLU_017415_7_1_1"/>
<dbReference type="SUPFAM" id="SSF54001">
    <property type="entry name" value="Cysteine proteinases"/>
    <property type="match status" value="1"/>
</dbReference>
<reference evidence="5" key="2">
    <citation type="submission" date="2015-03" db="UniProtKB">
        <authorList>
            <consortium name="EnsemblPlants"/>
        </authorList>
    </citation>
    <scope>IDENTIFICATION</scope>
</reference>
<dbReference type="InterPro" id="IPR038765">
    <property type="entry name" value="Papain-like_cys_pep_sf"/>
</dbReference>
<dbReference type="RefSeq" id="XP_013632865.1">
    <property type="nucleotide sequence ID" value="XM_013777411.1"/>
</dbReference>
<evidence type="ECO:0000313" key="5">
    <source>
        <dbReference type="EnsemblPlants" id="Bo4g096490.1"/>
    </source>
</evidence>
<dbReference type="InterPro" id="IPR003653">
    <property type="entry name" value="Peptidase_C48_C"/>
</dbReference>
<protein>
    <recommendedName>
        <fullName evidence="4">Ubiquitin-like protease family profile domain-containing protein</fullName>
    </recommendedName>
</protein>
<comment type="similarity">
    <text evidence="1">Belongs to the peptidase C48 family.</text>
</comment>
<evidence type="ECO:0000256" key="3">
    <source>
        <dbReference type="ARBA" id="ARBA00022801"/>
    </source>
</evidence>
<reference evidence="5 6" key="1">
    <citation type="journal article" date="2014" name="Genome Biol.">
        <title>Transcriptome and methylome profiling reveals relics of genome dominance in the mesopolyploid Brassica oleracea.</title>
        <authorList>
            <person name="Parkin I.A."/>
            <person name="Koh C."/>
            <person name="Tang H."/>
            <person name="Robinson S.J."/>
            <person name="Kagale S."/>
            <person name="Clarke W.E."/>
            <person name="Town C.D."/>
            <person name="Nixon J."/>
            <person name="Krishnakumar V."/>
            <person name="Bidwell S.L."/>
            <person name="Denoeud F."/>
            <person name="Belcram H."/>
            <person name="Links M.G."/>
            <person name="Just J."/>
            <person name="Clarke C."/>
            <person name="Bender T."/>
            <person name="Huebert T."/>
            <person name="Mason A.S."/>
            <person name="Pires J.C."/>
            <person name="Barker G."/>
            <person name="Moore J."/>
            <person name="Walley P.G."/>
            <person name="Manoli S."/>
            <person name="Batley J."/>
            <person name="Edwards D."/>
            <person name="Nelson M.N."/>
            <person name="Wang X."/>
            <person name="Paterson A.H."/>
            <person name="King G."/>
            <person name="Bancroft I."/>
            <person name="Chalhoub B."/>
            <person name="Sharpe A.G."/>
        </authorList>
    </citation>
    <scope>NUCLEOTIDE SEQUENCE</scope>
    <source>
        <strain evidence="5 6">cv. TO1000</strain>
    </source>
</reference>
<sequence length="158" mass="18416">MSLIVACRGTHKLWNVDVDRMYIPVYVNLNHWIALCISFVNRHIEVFCCGGKKKIKEVEAFTHFVPWILKAVQSLRMQKHLNITPYTVSCVPMCGLNRSNFHCGVYTLKYIECHLLGLDMSLVDDDNIWGTRIKIMWDLWDAASDPELIERMTKYKPP</sequence>
<dbReference type="Proteomes" id="UP000032141">
    <property type="component" value="Chromosome C4"/>
</dbReference>
<evidence type="ECO:0000259" key="4">
    <source>
        <dbReference type="PROSITE" id="PS50600"/>
    </source>
</evidence>
<dbReference type="Gene3D" id="3.40.395.10">
    <property type="entry name" value="Adenoviral Proteinase, Chain A"/>
    <property type="match status" value="1"/>
</dbReference>
<dbReference type="GO" id="GO:0008234">
    <property type="term" value="F:cysteine-type peptidase activity"/>
    <property type="evidence" value="ECO:0007669"/>
    <property type="project" value="InterPro"/>
</dbReference>
<proteinExistence type="inferred from homology"/>
<feature type="domain" description="Ubiquitin-like protease family profile" evidence="4">
    <location>
        <begin position="1"/>
        <end position="114"/>
    </location>
</feature>